<sequence length="486" mass="51226">MLYKQILASTLWALCLPSMSIAAPHNEGRSANVCEGTDFYGLFLPYLASYSVAISACYETYPVACTSTKIAKRGVAAATTKTTTTTASSINSAQMYTAWTIVLGRGASVVSTMCSCIETAKPCSATTPTKAKTTTTTTTTTTKAKTTATHPVTKSSATTKVSKTTTTTKPKTTTTTTKPKTTTTTTKPKTTTTTTTTTTKAKTTTTTTTTTTKAKTTTTKPKTTTTTTTTTNTKPKTTTTTTTTTKVKTTTIHTVTKSTTTAKPKTTTTPTTTASASTNSTTTSTSKTTTTTTHASTKSTSAFTGDAFYICTGADRPGGDLYSFSSYGEDDCLQTCDYEQATNGDCVGVVFEPSTNYCWLKNVLEAQSADTRYYNAARDAQVTSTNETCAYTGDVTLGENGCTYTVSCGQAISGGTYTEYSTGVSFVDCLEATNEGSYPAIAYDYSAGDCYRYSDMTGSSLYTDSDFASAEVNSCSDDEYSSGSYY</sequence>
<dbReference type="EMBL" id="MU404352">
    <property type="protein sequence ID" value="KAI1615212.1"/>
    <property type="molecule type" value="Genomic_DNA"/>
</dbReference>
<keyword evidence="2" id="KW-0732">Signal</keyword>
<evidence type="ECO:0000313" key="3">
    <source>
        <dbReference type="EMBL" id="KAI1615212.1"/>
    </source>
</evidence>
<comment type="caution">
    <text evidence="3">The sequence shown here is derived from an EMBL/GenBank/DDBJ whole genome shotgun (WGS) entry which is preliminary data.</text>
</comment>
<accession>A0AAN6E197</accession>
<dbReference type="Proteomes" id="UP001203852">
    <property type="component" value="Unassembled WGS sequence"/>
</dbReference>
<protein>
    <recommendedName>
        <fullName evidence="5">Apple domain-containing protein</fullName>
    </recommendedName>
</protein>
<organism evidence="3 4">
    <name type="scientific">Exophiala viscosa</name>
    <dbReference type="NCBI Taxonomy" id="2486360"/>
    <lineage>
        <taxon>Eukaryota</taxon>
        <taxon>Fungi</taxon>
        <taxon>Dikarya</taxon>
        <taxon>Ascomycota</taxon>
        <taxon>Pezizomycotina</taxon>
        <taxon>Eurotiomycetes</taxon>
        <taxon>Chaetothyriomycetidae</taxon>
        <taxon>Chaetothyriales</taxon>
        <taxon>Herpotrichiellaceae</taxon>
        <taxon>Exophiala</taxon>
    </lineage>
</organism>
<name>A0AAN6E197_9EURO</name>
<feature type="region of interest" description="Disordered" evidence="1">
    <location>
        <begin position="259"/>
        <end position="292"/>
    </location>
</feature>
<reference evidence="3" key="1">
    <citation type="journal article" date="2022" name="bioRxiv">
        <title>Deciphering the potential niche of two novel black yeast fungi from a biological soil crust based on their genomes, phenotypes, and melanin regulation.</title>
        <authorList>
            <consortium name="DOE Joint Genome Institute"/>
            <person name="Carr E.C."/>
            <person name="Barton Q."/>
            <person name="Grambo S."/>
            <person name="Sullivan M."/>
            <person name="Renfro C.M."/>
            <person name="Kuo A."/>
            <person name="Pangilinan J."/>
            <person name="Lipzen A."/>
            <person name="Keymanesh K."/>
            <person name="Savage E."/>
            <person name="Barry K."/>
            <person name="Grigoriev I.V."/>
            <person name="Riekhof W.R."/>
            <person name="Harris S.S."/>
        </authorList>
    </citation>
    <scope>NUCLEOTIDE SEQUENCE</scope>
    <source>
        <strain evidence="3">JF 03-4F</strain>
    </source>
</reference>
<feature type="chain" id="PRO_5043043103" description="Apple domain-containing protein" evidence="2">
    <location>
        <begin position="23"/>
        <end position="486"/>
    </location>
</feature>
<evidence type="ECO:0000256" key="2">
    <source>
        <dbReference type="SAM" id="SignalP"/>
    </source>
</evidence>
<gene>
    <name evidence="3" type="ORF">EDD36DRAFT_462730</name>
</gene>
<evidence type="ECO:0000256" key="1">
    <source>
        <dbReference type="SAM" id="MobiDB-lite"/>
    </source>
</evidence>
<evidence type="ECO:0008006" key="5">
    <source>
        <dbReference type="Google" id="ProtNLM"/>
    </source>
</evidence>
<feature type="signal peptide" evidence="2">
    <location>
        <begin position="1"/>
        <end position="22"/>
    </location>
</feature>
<proteinExistence type="predicted"/>
<dbReference type="AlphaFoldDB" id="A0AAN6E197"/>
<feature type="region of interest" description="Disordered" evidence="1">
    <location>
        <begin position="166"/>
        <end position="194"/>
    </location>
</feature>
<evidence type="ECO:0000313" key="4">
    <source>
        <dbReference type="Proteomes" id="UP001203852"/>
    </source>
</evidence>
<keyword evidence="4" id="KW-1185">Reference proteome</keyword>